<dbReference type="CDD" id="cd00293">
    <property type="entry name" value="USP-like"/>
    <property type="match status" value="1"/>
</dbReference>
<accession>A0A5P1E926</accession>
<keyword evidence="3" id="KW-1185">Reference proteome</keyword>
<protein>
    <recommendedName>
        <fullName evidence="1">UspA domain-containing protein</fullName>
    </recommendedName>
</protein>
<dbReference type="InterPro" id="IPR014729">
    <property type="entry name" value="Rossmann-like_a/b/a_fold"/>
</dbReference>
<organism evidence="2 3">
    <name type="scientific">Asparagus officinalis</name>
    <name type="common">Garden asparagus</name>
    <dbReference type="NCBI Taxonomy" id="4686"/>
    <lineage>
        <taxon>Eukaryota</taxon>
        <taxon>Viridiplantae</taxon>
        <taxon>Streptophyta</taxon>
        <taxon>Embryophyta</taxon>
        <taxon>Tracheophyta</taxon>
        <taxon>Spermatophyta</taxon>
        <taxon>Magnoliopsida</taxon>
        <taxon>Liliopsida</taxon>
        <taxon>Asparagales</taxon>
        <taxon>Asparagaceae</taxon>
        <taxon>Asparagoideae</taxon>
        <taxon>Asparagus</taxon>
    </lineage>
</organism>
<evidence type="ECO:0000259" key="1">
    <source>
        <dbReference type="Pfam" id="PF00582"/>
    </source>
</evidence>
<dbReference type="PANTHER" id="PTHR47125:SF7">
    <property type="entry name" value="OS01G0875300 PROTEIN"/>
    <property type="match status" value="1"/>
</dbReference>
<dbReference type="OMA" id="RWSTAND"/>
<sequence length="191" mass="21579">MGFSSSSSSTCYFSTSKDCKDEEALMKNKKRVMVLIDESSRAKQAMMWALTHVANRGDLLTLLYVIKKPRNSVDGQNKEEEDEAINFVNSLVSLCKACKSEVEVESLVIKGPKLHTVLNQVKKLEVSVLVVSQIKPSPFSCCSFFRNRRENLVEQCIERAECLTMAVRKQSKGVGGYLVSTRWQKNFWLLA</sequence>
<dbReference type="EMBL" id="CM007389">
    <property type="protein sequence ID" value="ONK58005.1"/>
    <property type="molecule type" value="Genomic_DNA"/>
</dbReference>
<evidence type="ECO:0000313" key="2">
    <source>
        <dbReference type="EMBL" id="ONK58005.1"/>
    </source>
</evidence>
<dbReference type="PANTHER" id="PTHR47125">
    <property type="entry name" value="ADENINE NUCLEOTIDE ALPHA HYDROLASES-LIKE SUPERFAMILY PROTEIN"/>
    <property type="match status" value="1"/>
</dbReference>
<dbReference type="Gene3D" id="3.40.50.620">
    <property type="entry name" value="HUPs"/>
    <property type="match status" value="1"/>
</dbReference>
<name>A0A5P1E926_ASPOF</name>
<proteinExistence type="predicted"/>
<feature type="domain" description="UspA" evidence="1">
    <location>
        <begin position="30"/>
        <end position="137"/>
    </location>
</feature>
<dbReference type="Gramene" id="ONK58005">
    <property type="protein sequence ID" value="ONK58005"/>
    <property type="gene ID" value="A4U43_C09F6860"/>
</dbReference>
<dbReference type="SUPFAM" id="SSF52402">
    <property type="entry name" value="Adenine nucleotide alpha hydrolases-like"/>
    <property type="match status" value="1"/>
</dbReference>
<dbReference type="AlphaFoldDB" id="A0A5P1E926"/>
<dbReference type="Pfam" id="PF00582">
    <property type="entry name" value="Usp"/>
    <property type="match status" value="1"/>
</dbReference>
<dbReference type="InterPro" id="IPR006016">
    <property type="entry name" value="UspA"/>
</dbReference>
<dbReference type="OrthoDB" id="672525at2759"/>
<reference evidence="3" key="1">
    <citation type="journal article" date="2017" name="Nat. Commun.">
        <title>The asparagus genome sheds light on the origin and evolution of a young Y chromosome.</title>
        <authorList>
            <person name="Harkess A."/>
            <person name="Zhou J."/>
            <person name="Xu C."/>
            <person name="Bowers J.E."/>
            <person name="Van der Hulst R."/>
            <person name="Ayyampalayam S."/>
            <person name="Mercati F."/>
            <person name="Riccardi P."/>
            <person name="McKain M.R."/>
            <person name="Kakrana A."/>
            <person name="Tang H."/>
            <person name="Ray J."/>
            <person name="Groenendijk J."/>
            <person name="Arikit S."/>
            <person name="Mathioni S.M."/>
            <person name="Nakano M."/>
            <person name="Shan H."/>
            <person name="Telgmann-Rauber A."/>
            <person name="Kanno A."/>
            <person name="Yue Z."/>
            <person name="Chen H."/>
            <person name="Li W."/>
            <person name="Chen Y."/>
            <person name="Xu X."/>
            <person name="Zhang Y."/>
            <person name="Luo S."/>
            <person name="Chen H."/>
            <person name="Gao J."/>
            <person name="Mao Z."/>
            <person name="Pires J.C."/>
            <person name="Luo M."/>
            <person name="Kudrna D."/>
            <person name="Wing R.A."/>
            <person name="Meyers B.C."/>
            <person name="Yi K."/>
            <person name="Kong H."/>
            <person name="Lavrijsen P."/>
            <person name="Sunseri F."/>
            <person name="Falavigna A."/>
            <person name="Ye Y."/>
            <person name="Leebens-Mack J.H."/>
            <person name="Chen G."/>
        </authorList>
    </citation>
    <scope>NUCLEOTIDE SEQUENCE [LARGE SCALE GENOMIC DNA]</scope>
    <source>
        <strain evidence="3">cv. DH0086</strain>
    </source>
</reference>
<dbReference type="Proteomes" id="UP000243459">
    <property type="component" value="Chromosome 9"/>
</dbReference>
<evidence type="ECO:0000313" key="3">
    <source>
        <dbReference type="Proteomes" id="UP000243459"/>
    </source>
</evidence>
<gene>
    <name evidence="2" type="ORF">A4U43_C09F6860</name>
</gene>